<evidence type="ECO:0000256" key="1">
    <source>
        <dbReference type="SAM" id="MobiDB-lite"/>
    </source>
</evidence>
<feature type="non-terminal residue" evidence="3">
    <location>
        <position position="1"/>
    </location>
</feature>
<gene>
    <name evidence="3" type="ORF">Gohar_002145</name>
</gene>
<evidence type="ECO:0000256" key="2">
    <source>
        <dbReference type="SAM" id="Phobius"/>
    </source>
</evidence>
<keyword evidence="2" id="KW-0812">Transmembrane</keyword>
<keyword evidence="2" id="KW-1133">Transmembrane helix</keyword>
<dbReference type="OrthoDB" id="1000945at2759"/>
<feature type="compositionally biased region" description="Polar residues" evidence="1">
    <location>
        <begin position="13"/>
        <end position="24"/>
    </location>
</feature>
<feature type="compositionally biased region" description="Acidic residues" evidence="1">
    <location>
        <begin position="44"/>
        <end position="58"/>
    </location>
</feature>
<protein>
    <submittedName>
        <fullName evidence="3">Uncharacterized protein</fullName>
    </submittedName>
</protein>
<feature type="region of interest" description="Disordered" evidence="1">
    <location>
        <begin position="1"/>
        <end position="60"/>
    </location>
</feature>
<keyword evidence="2" id="KW-0472">Membrane</keyword>
<evidence type="ECO:0000313" key="4">
    <source>
        <dbReference type="Proteomes" id="UP000593560"/>
    </source>
</evidence>
<sequence length="273" mass="31591">MSEILANSKEENSPQAQQQRSKANNMPRANLNVLPPHPCKDDSDIGLESDGYFEEQDSEDKKEEEEIRQLEFQVVLTQELANMMIRFISQRNQIYYLSFIRLIFDTSMISTTILTIYLFPFSFGSIFLPLVTPLNSKLQELRLEVFLIGLENENLKKKLRQLVNSYLVKPIIDNNLWSMMGDLEEGPEEHIDVLSIEGFFFSLRFAIRKMNGSMMTKQKSEGEFCKGAKNGSRQSDTLVTDGSKELKMETSALELDEDRYNNWFPKLICLQEK</sequence>
<keyword evidence="4" id="KW-1185">Reference proteome</keyword>
<organism evidence="3 4">
    <name type="scientific">Gossypium harknessii</name>
    <dbReference type="NCBI Taxonomy" id="34285"/>
    <lineage>
        <taxon>Eukaryota</taxon>
        <taxon>Viridiplantae</taxon>
        <taxon>Streptophyta</taxon>
        <taxon>Embryophyta</taxon>
        <taxon>Tracheophyta</taxon>
        <taxon>Spermatophyta</taxon>
        <taxon>Magnoliopsida</taxon>
        <taxon>eudicotyledons</taxon>
        <taxon>Gunneridae</taxon>
        <taxon>Pentapetalae</taxon>
        <taxon>rosids</taxon>
        <taxon>malvids</taxon>
        <taxon>Malvales</taxon>
        <taxon>Malvaceae</taxon>
        <taxon>Malvoideae</taxon>
        <taxon>Gossypium</taxon>
    </lineage>
</organism>
<evidence type="ECO:0000313" key="3">
    <source>
        <dbReference type="EMBL" id="MBA0810126.1"/>
    </source>
</evidence>
<accession>A0A7J9HJW2</accession>
<proteinExistence type="predicted"/>
<name>A0A7J9HJW2_9ROSI</name>
<feature type="transmembrane region" description="Helical" evidence="2">
    <location>
        <begin position="94"/>
        <end position="119"/>
    </location>
</feature>
<comment type="caution">
    <text evidence="3">The sequence shown here is derived from an EMBL/GenBank/DDBJ whole genome shotgun (WGS) entry which is preliminary data.</text>
</comment>
<dbReference type="AlphaFoldDB" id="A0A7J9HJW2"/>
<reference evidence="3 4" key="1">
    <citation type="journal article" date="2019" name="Genome Biol. Evol.">
        <title>Insights into the evolution of the New World diploid cottons (Gossypium, subgenus Houzingenia) based on genome sequencing.</title>
        <authorList>
            <person name="Grover C.E."/>
            <person name="Arick M.A. 2nd"/>
            <person name="Thrash A."/>
            <person name="Conover J.L."/>
            <person name="Sanders W.S."/>
            <person name="Peterson D.G."/>
            <person name="Frelichowski J.E."/>
            <person name="Scheffler J.A."/>
            <person name="Scheffler B.E."/>
            <person name="Wendel J.F."/>
        </authorList>
    </citation>
    <scope>NUCLEOTIDE SEQUENCE [LARGE SCALE GENOMIC DNA]</scope>
    <source>
        <strain evidence="3">0</strain>
        <tissue evidence="3">Leaf</tissue>
    </source>
</reference>
<dbReference type="Proteomes" id="UP000593560">
    <property type="component" value="Unassembled WGS sequence"/>
</dbReference>
<dbReference type="EMBL" id="JABFAD010000010">
    <property type="protein sequence ID" value="MBA0810126.1"/>
    <property type="molecule type" value="Genomic_DNA"/>
</dbReference>